<dbReference type="NCBIfam" id="TIGR00654">
    <property type="entry name" value="PhzF_family"/>
    <property type="match status" value="1"/>
</dbReference>
<evidence type="ECO:0000256" key="1">
    <source>
        <dbReference type="PIRSR" id="PIRSR016184-1"/>
    </source>
</evidence>
<dbReference type="EMBL" id="CP009215">
    <property type="protein sequence ID" value="AIL96805.1"/>
    <property type="molecule type" value="Genomic_DNA"/>
</dbReference>
<organism evidence="2 3">
    <name type="scientific">Corynebacterium ureicelerivorans</name>
    <dbReference type="NCBI Taxonomy" id="401472"/>
    <lineage>
        <taxon>Bacteria</taxon>
        <taxon>Bacillati</taxon>
        <taxon>Actinomycetota</taxon>
        <taxon>Actinomycetes</taxon>
        <taxon>Mycobacteriales</taxon>
        <taxon>Corynebacteriaceae</taxon>
        <taxon>Corynebacterium</taxon>
    </lineage>
</organism>
<dbReference type="PANTHER" id="PTHR13774">
    <property type="entry name" value="PHENAZINE BIOSYNTHESIS PROTEIN"/>
    <property type="match status" value="1"/>
</dbReference>
<protein>
    <submittedName>
        <fullName evidence="2">Phenazine biosynthesis protein PhzF</fullName>
    </submittedName>
</protein>
<dbReference type="PIRSF" id="PIRSF016184">
    <property type="entry name" value="PhzC_PhzF"/>
    <property type="match status" value="1"/>
</dbReference>
<dbReference type="KEGG" id="cuv:CUREI_05420"/>
<dbReference type="InterPro" id="IPR003719">
    <property type="entry name" value="Phenazine_PhzF-like"/>
</dbReference>
<sequence>MTSLDFFEIDVFATGAFTGNPLAVICGADSLTGEQMQQIASWTNFSETTFLLQPTSQEADYRVRIFTPVEEFDFAGHPTLGTARAWLELGNAPRQSGRVVQECGVGNVEVRMQGDMLAFATPPLKRSGELTAEGRDAVCETFGVEKQALIDAAYGDNGPGWKLALLDGLDALRSLEQPTDSDLKVAFAALTGGTDPAYELRAFTPTFEDPVTGSANGAMAQWLRGRGDVPARYSVSQGASLGRDGRVEIHDDGKDIWVGGRAQVRVRGTITVG</sequence>
<evidence type="ECO:0000313" key="3">
    <source>
        <dbReference type="Proteomes" id="UP000028939"/>
    </source>
</evidence>
<dbReference type="RefSeq" id="WP_038611261.1">
    <property type="nucleotide sequence ID" value="NZ_CP009215.1"/>
</dbReference>
<dbReference type="SUPFAM" id="SSF54506">
    <property type="entry name" value="Diaminopimelate epimerase-like"/>
    <property type="match status" value="1"/>
</dbReference>
<dbReference type="HOGENOM" id="CLU_048756_0_0_11"/>
<dbReference type="PANTHER" id="PTHR13774:SF32">
    <property type="entry name" value="ANTISENSE-ENHANCING SEQUENCE 1"/>
    <property type="match status" value="1"/>
</dbReference>
<dbReference type="STRING" id="401472.CUREI_05420"/>
<reference evidence="2 3" key="1">
    <citation type="submission" date="2014-08" db="EMBL/GenBank/DDBJ databases">
        <title>Complete genome sequence of Corynebacterium ureicelerivorans DSM 45051, a lipophilic and urea-splitting isolate from a blood culture of a septicaemia patient.</title>
        <authorList>
            <person name="Tippelt A."/>
            <person name="Albersmeier A."/>
            <person name="Brinkrolf K."/>
            <person name="Ruckert C."/>
            <person name="Tauch A."/>
        </authorList>
    </citation>
    <scope>NUCLEOTIDE SEQUENCE [LARGE SCALE GENOMIC DNA]</scope>
    <source>
        <strain evidence="2 3">IMMIB RIV-2301</strain>
    </source>
</reference>
<name>A0A077HKI4_9CORY</name>
<keyword evidence="3" id="KW-1185">Reference proteome</keyword>
<evidence type="ECO:0000313" key="2">
    <source>
        <dbReference type="EMBL" id="AIL96805.1"/>
    </source>
</evidence>
<accession>A0A077HKI4</accession>
<dbReference type="AlphaFoldDB" id="A0A077HKI4"/>
<gene>
    <name evidence="2" type="ORF">CUREI_05420</name>
</gene>
<dbReference type="OrthoDB" id="9788221at2"/>
<feature type="active site" evidence="1">
    <location>
        <position position="47"/>
    </location>
</feature>
<proteinExistence type="predicted"/>
<dbReference type="Gene3D" id="3.10.310.10">
    <property type="entry name" value="Diaminopimelate Epimerase, Chain A, domain 1"/>
    <property type="match status" value="2"/>
</dbReference>
<dbReference type="Pfam" id="PF02567">
    <property type="entry name" value="PhzC-PhzF"/>
    <property type="match status" value="1"/>
</dbReference>
<dbReference type="Proteomes" id="UP000028939">
    <property type="component" value="Chromosome"/>
</dbReference>
<dbReference type="GO" id="GO:0005737">
    <property type="term" value="C:cytoplasm"/>
    <property type="evidence" value="ECO:0007669"/>
    <property type="project" value="TreeGrafter"/>
</dbReference>
<dbReference type="GO" id="GO:0016853">
    <property type="term" value="F:isomerase activity"/>
    <property type="evidence" value="ECO:0007669"/>
    <property type="project" value="TreeGrafter"/>
</dbReference>